<dbReference type="EMBL" id="JAWDGP010000579">
    <property type="protein sequence ID" value="KAK3799376.1"/>
    <property type="molecule type" value="Genomic_DNA"/>
</dbReference>
<accession>A0AAE1B5S9</accession>
<name>A0AAE1B5S9_9GAST</name>
<dbReference type="AlphaFoldDB" id="A0AAE1B5S9"/>
<dbReference type="Proteomes" id="UP001283361">
    <property type="component" value="Unassembled WGS sequence"/>
</dbReference>
<protein>
    <submittedName>
        <fullName evidence="1">Uncharacterized protein</fullName>
    </submittedName>
</protein>
<keyword evidence="2" id="KW-1185">Reference proteome</keyword>
<comment type="caution">
    <text evidence="1">The sequence shown here is derived from an EMBL/GenBank/DDBJ whole genome shotgun (WGS) entry which is preliminary data.</text>
</comment>
<evidence type="ECO:0000313" key="1">
    <source>
        <dbReference type="EMBL" id="KAK3799376.1"/>
    </source>
</evidence>
<evidence type="ECO:0000313" key="2">
    <source>
        <dbReference type="Proteomes" id="UP001283361"/>
    </source>
</evidence>
<reference evidence="1" key="1">
    <citation type="journal article" date="2023" name="G3 (Bethesda)">
        <title>A reference genome for the long-term kleptoplast-retaining sea slug Elysia crispata morphotype clarki.</title>
        <authorList>
            <person name="Eastman K.E."/>
            <person name="Pendleton A.L."/>
            <person name="Shaikh M.A."/>
            <person name="Suttiyut T."/>
            <person name="Ogas R."/>
            <person name="Tomko P."/>
            <person name="Gavelis G."/>
            <person name="Widhalm J.R."/>
            <person name="Wisecaver J.H."/>
        </authorList>
    </citation>
    <scope>NUCLEOTIDE SEQUENCE</scope>
    <source>
        <strain evidence="1">ECLA1</strain>
    </source>
</reference>
<sequence length="121" mass="13720">MLGAFNPTNLALLHDNGPCFDICKNVCYKVRDTCFTELKYALRRWDIGGHILARDIHFASCVAQSRCRTRLTPLLLNEASCFMHSGQTVKLAGGSDQLRGSSFYDQLLPLHHIIMLYFGWI</sequence>
<proteinExistence type="predicted"/>
<gene>
    <name evidence="1" type="ORF">RRG08_013196</name>
</gene>
<organism evidence="1 2">
    <name type="scientific">Elysia crispata</name>
    <name type="common">lettuce slug</name>
    <dbReference type="NCBI Taxonomy" id="231223"/>
    <lineage>
        <taxon>Eukaryota</taxon>
        <taxon>Metazoa</taxon>
        <taxon>Spiralia</taxon>
        <taxon>Lophotrochozoa</taxon>
        <taxon>Mollusca</taxon>
        <taxon>Gastropoda</taxon>
        <taxon>Heterobranchia</taxon>
        <taxon>Euthyneura</taxon>
        <taxon>Panpulmonata</taxon>
        <taxon>Sacoglossa</taxon>
        <taxon>Placobranchoidea</taxon>
        <taxon>Plakobranchidae</taxon>
        <taxon>Elysia</taxon>
    </lineage>
</organism>